<evidence type="ECO:0000256" key="7">
    <source>
        <dbReference type="SAM" id="Phobius"/>
    </source>
</evidence>
<keyword evidence="2" id="KW-0813">Transport</keyword>
<sequence length="410" mass="43104">MSSLPVTMSDRNLIRLLLTSQFSIKFGFTLLMPYLAGHLTHGLGLTASAVGLILGIRNASQRGLALVGGHLADRFGCRAAVVTGCALRSAGFGLLAFADRVPALVLASAATGFAGALFDPGIRTMLATVAGDRRTTLFGRFNVAGQAGLLLGPLAGLVLAALDFRLVALVAAAVFAVLTMVQAVALPAVAATAPREDRAGWRRVLRDRRFLVFSLSMAGSYLLPFQIYVTVPLVMGRTLGPEQNFGMGELFALSAVLAIALQGRVGAWAAKRWSPPRCLAAGLVVMALAFVPLAAFPQPVVPSVLDEEVAEHLAMLPMLAGAALLAVGTMLICPFEMDVIVRLSRGRLVATHYGLYSTVSGVATAVGNLLTGLMWESPYRWLPWTAFVALGCGCALGVALLNRRRPLTPA</sequence>
<dbReference type="InterPro" id="IPR020846">
    <property type="entry name" value="MFS_dom"/>
</dbReference>
<proteinExistence type="predicted"/>
<dbReference type="PANTHER" id="PTHR23517:SF2">
    <property type="entry name" value="MULTIDRUG RESISTANCE PROTEIN MDTH"/>
    <property type="match status" value="1"/>
</dbReference>
<accession>A0ABQ4H0C3</accession>
<feature type="transmembrane region" description="Helical" evidence="7">
    <location>
        <begin position="277"/>
        <end position="296"/>
    </location>
</feature>
<keyword evidence="6 7" id="KW-0472">Membrane</keyword>
<feature type="transmembrane region" description="Helical" evidence="7">
    <location>
        <begin position="210"/>
        <end position="231"/>
    </location>
</feature>
<protein>
    <submittedName>
        <fullName evidence="9">ABC transport system membrane protein</fullName>
    </submittedName>
</protein>
<evidence type="ECO:0000256" key="5">
    <source>
        <dbReference type="ARBA" id="ARBA00022989"/>
    </source>
</evidence>
<comment type="subcellular location">
    <subcellularLocation>
        <location evidence="1">Cell membrane</location>
        <topology evidence="1">Multi-pass membrane protein</topology>
    </subcellularLocation>
</comment>
<dbReference type="SUPFAM" id="SSF103473">
    <property type="entry name" value="MFS general substrate transporter"/>
    <property type="match status" value="1"/>
</dbReference>
<feature type="transmembrane region" description="Helical" evidence="7">
    <location>
        <begin position="251"/>
        <end position="270"/>
    </location>
</feature>
<feature type="transmembrane region" description="Helical" evidence="7">
    <location>
        <begin position="381"/>
        <end position="401"/>
    </location>
</feature>
<dbReference type="PANTHER" id="PTHR23517">
    <property type="entry name" value="RESISTANCE PROTEIN MDTM, PUTATIVE-RELATED-RELATED"/>
    <property type="match status" value="1"/>
</dbReference>
<evidence type="ECO:0000259" key="8">
    <source>
        <dbReference type="PROSITE" id="PS50850"/>
    </source>
</evidence>
<keyword evidence="4 7" id="KW-0812">Transmembrane</keyword>
<keyword evidence="3" id="KW-1003">Cell membrane</keyword>
<dbReference type="InterPro" id="IPR050171">
    <property type="entry name" value="MFS_Transporters"/>
</dbReference>
<feature type="domain" description="Major facilitator superfamily (MFS) profile" evidence="8">
    <location>
        <begin position="13"/>
        <end position="409"/>
    </location>
</feature>
<evidence type="ECO:0000256" key="6">
    <source>
        <dbReference type="ARBA" id="ARBA00023136"/>
    </source>
</evidence>
<evidence type="ECO:0000256" key="1">
    <source>
        <dbReference type="ARBA" id="ARBA00004651"/>
    </source>
</evidence>
<evidence type="ECO:0000313" key="10">
    <source>
        <dbReference type="Proteomes" id="UP000660454"/>
    </source>
</evidence>
<feature type="transmembrane region" description="Helical" evidence="7">
    <location>
        <begin position="143"/>
        <end position="162"/>
    </location>
</feature>
<dbReference type="Pfam" id="PF07690">
    <property type="entry name" value="MFS_1"/>
    <property type="match status" value="1"/>
</dbReference>
<feature type="transmembrane region" description="Helical" evidence="7">
    <location>
        <begin position="353"/>
        <end position="375"/>
    </location>
</feature>
<keyword evidence="10" id="KW-1185">Reference proteome</keyword>
<evidence type="ECO:0000313" key="9">
    <source>
        <dbReference type="EMBL" id="GIH67125.1"/>
    </source>
</evidence>
<gene>
    <name evidence="9" type="ORF">Msi02_79420</name>
</gene>
<dbReference type="Proteomes" id="UP000660454">
    <property type="component" value="Unassembled WGS sequence"/>
</dbReference>
<organism evidence="9 10">
    <name type="scientific">Microbispora siamensis</name>
    <dbReference type="NCBI Taxonomy" id="564413"/>
    <lineage>
        <taxon>Bacteria</taxon>
        <taxon>Bacillati</taxon>
        <taxon>Actinomycetota</taxon>
        <taxon>Actinomycetes</taxon>
        <taxon>Streptosporangiales</taxon>
        <taxon>Streptosporangiaceae</taxon>
        <taxon>Microbispora</taxon>
    </lineage>
</organism>
<dbReference type="Gene3D" id="1.20.1250.20">
    <property type="entry name" value="MFS general substrate transporter like domains"/>
    <property type="match status" value="1"/>
</dbReference>
<dbReference type="InterPro" id="IPR036259">
    <property type="entry name" value="MFS_trans_sf"/>
</dbReference>
<feature type="transmembrane region" description="Helical" evidence="7">
    <location>
        <begin position="316"/>
        <end position="341"/>
    </location>
</feature>
<evidence type="ECO:0000256" key="4">
    <source>
        <dbReference type="ARBA" id="ARBA00022692"/>
    </source>
</evidence>
<evidence type="ECO:0000256" key="3">
    <source>
        <dbReference type="ARBA" id="ARBA00022475"/>
    </source>
</evidence>
<reference evidence="9 10" key="1">
    <citation type="submission" date="2021-01" db="EMBL/GenBank/DDBJ databases">
        <title>Whole genome shotgun sequence of Microbispora siamensis NBRC 104113.</title>
        <authorList>
            <person name="Komaki H."/>
            <person name="Tamura T."/>
        </authorList>
    </citation>
    <scope>NUCLEOTIDE SEQUENCE [LARGE SCALE GENOMIC DNA]</scope>
    <source>
        <strain evidence="9 10">NBRC 104113</strain>
    </source>
</reference>
<dbReference type="EMBL" id="BOOF01000067">
    <property type="protein sequence ID" value="GIH67125.1"/>
    <property type="molecule type" value="Genomic_DNA"/>
</dbReference>
<feature type="transmembrane region" description="Helical" evidence="7">
    <location>
        <begin position="38"/>
        <end position="56"/>
    </location>
</feature>
<dbReference type="InterPro" id="IPR011701">
    <property type="entry name" value="MFS"/>
</dbReference>
<feature type="transmembrane region" description="Helical" evidence="7">
    <location>
        <begin position="168"/>
        <end position="189"/>
    </location>
</feature>
<evidence type="ECO:0000256" key="2">
    <source>
        <dbReference type="ARBA" id="ARBA00022448"/>
    </source>
</evidence>
<keyword evidence="5 7" id="KW-1133">Transmembrane helix</keyword>
<comment type="caution">
    <text evidence="9">The sequence shown here is derived from an EMBL/GenBank/DDBJ whole genome shotgun (WGS) entry which is preliminary data.</text>
</comment>
<dbReference type="PROSITE" id="PS50850">
    <property type="entry name" value="MFS"/>
    <property type="match status" value="1"/>
</dbReference>
<name>A0ABQ4H0C3_9ACTN</name>